<protein>
    <submittedName>
        <fullName evidence="1">Uncharacterized protein</fullName>
    </submittedName>
</protein>
<gene>
    <name evidence="1" type="ORF">AEK19_MT2254</name>
</gene>
<dbReference type="EMBL" id="KY774314">
    <property type="protein sequence ID" value="ART32399.1"/>
    <property type="molecule type" value="Genomic_DNA"/>
</dbReference>
<organism evidence="1">
    <name type="scientific">Utricularia reniformis</name>
    <dbReference type="NCBI Taxonomy" id="192314"/>
    <lineage>
        <taxon>Eukaryota</taxon>
        <taxon>Viridiplantae</taxon>
        <taxon>Streptophyta</taxon>
        <taxon>Embryophyta</taxon>
        <taxon>Tracheophyta</taxon>
        <taxon>Spermatophyta</taxon>
        <taxon>Magnoliopsida</taxon>
        <taxon>eudicotyledons</taxon>
        <taxon>Gunneridae</taxon>
        <taxon>Pentapetalae</taxon>
        <taxon>asterids</taxon>
        <taxon>lamiids</taxon>
        <taxon>Lamiales</taxon>
        <taxon>Lentibulariaceae</taxon>
        <taxon>Utricularia</taxon>
    </lineage>
</organism>
<evidence type="ECO:0000313" key="1">
    <source>
        <dbReference type="EMBL" id="ART32399.1"/>
    </source>
</evidence>
<keyword evidence="1" id="KW-0496">Mitochondrion</keyword>
<dbReference type="AlphaFoldDB" id="A0A1Y0B4X2"/>
<sequence length="46" mass="5302">MTSISLGIFLEFKAYFTAKADNRGLKHHVDISITDRDIALSRYEKE</sequence>
<name>A0A1Y0B4X2_9LAMI</name>
<geneLocation type="mitochondrion" evidence="1"/>
<proteinExistence type="predicted"/>
<reference evidence="1" key="1">
    <citation type="submission" date="2017-03" db="EMBL/GenBank/DDBJ databases">
        <title>The mitochondrial genome of the carnivorous plant Utricularia reniformis (Lentibulariaceae): structure, comparative analysis and evolutionary landmarks.</title>
        <authorList>
            <person name="Silva S.R."/>
            <person name="Alvarenga D.O."/>
            <person name="Michael T.P."/>
            <person name="Miranda V.F.O."/>
            <person name="Varani A.M."/>
        </authorList>
    </citation>
    <scope>NUCLEOTIDE SEQUENCE</scope>
</reference>
<accession>A0A1Y0B4X2</accession>